<feature type="transmembrane region" description="Helical" evidence="1">
    <location>
        <begin position="358"/>
        <end position="376"/>
    </location>
</feature>
<feature type="transmembrane region" description="Helical" evidence="1">
    <location>
        <begin position="329"/>
        <end position="346"/>
    </location>
</feature>
<feature type="transmembrane region" description="Helical" evidence="1">
    <location>
        <begin position="410"/>
        <end position="435"/>
    </location>
</feature>
<feature type="transmembrane region" description="Helical" evidence="1">
    <location>
        <begin position="478"/>
        <end position="495"/>
    </location>
</feature>
<dbReference type="KEGG" id="ehn:H9Q80_18585"/>
<evidence type="ECO:0000313" key="2">
    <source>
        <dbReference type="EMBL" id="QNM12220.1"/>
    </source>
</evidence>
<dbReference type="EMBL" id="CP060636">
    <property type="protein sequence ID" value="QNM12220.1"/>
    <property type="molecule type" value="Genomic_DNA"/>
</dbReference>
<gene>
    <name evidence="2" type="ORF">H9Q80_18585</name>
</gene>
<dbReference type="Proteomes" id="UP000515856">
    <property type="component" value="Chromosome"/>
</dbReference>
<feature type="transmembrane region" description="Helical" evidence="1">
    <location>
        <begin position="202"/>
        <end position="221"/>
    </location>
</feature>
<sequence length="533" mass="62852">MWHDIIFMYHVSMTKKVNGLFYFLQKLPFLGKKIPSRIYQFIRLKKILSIITFIFSILGSALKNFLYLFIFYMLPIMFLYIKQDPIPRVQMQQVFFLTFTILTILGACTNSKMWTCDDETLIMIKQLHMESKRYMLHHSLFTYTINTISLGISSLPICMILMISPVYALLIAVVYFCSHLMMDACYLFLYERYHNFILFHKAYKPAFLMICLLLAYGILFSKITISFGYMCMYIFTLLSLLGIVFAYRYLKTTNTYTAVMRRIIQDYLSMGLNNDTNVQTLDVALNEKDYSQSELKQNIHHKKHGYQFMNALFFKRHKRLIYKPIKHRLIILLVIMVCVILSSFFIKDPIDKSDLLELMPPFVFFLYMLNISQRTCKAMFMNCDASLLHYGYYRTPQAILTNFRIRLKALILYNLPVTILLCILITVTCFVYHISFTPQTIALFHITMFILSIFFSVHYLFIYYIAQPYDEKLEIKNPLMNIVNGAIYVLCYLCINLEGNLYFSLGVLAATILYLMIALPLVWHFAPKTFHLK</sequence>
<feature type="transmembrane region" description="Helical" evidence="1">
    <location>
        <begin position="501"/>
        <end position="523"/>
    </location>
</feature>
<dbReference type="RefSeq" id="WP_117453820.1">
    <property type="nucleotide sequence ID" value="NZ_CP060636.1"/>
</dbReference>
<name>A0A7G9GN38_9FIRM</name>
<organism evidence="2 3">
    <name type="scientific">[Eubacterium] hominis</name>
    <dbReference type="NCBI Taxonomy" id="2764325"/>
    <lineage>
        <taxon>Bacteria</taxon>
        <taxon>Bacillati</taxon>
        <taxon>Bacillota</taxon>
        <taxon>Erysipelotrichia</taxon>
        <taxon>Erysipelotrichales</taxon>
        <taxon>Erysipelotrichaceae</taxon>
        <taxon>Amedibacillus</taxon>
    </lineage>
</organism>
<protein>
    <submittedName>
        <fullName evidence="2">Uncharacterized protein</fullName>
    </submittedName>
</protein>
<accession>A0A7G9GN38</accession>
<feature type="transmembrane region" description="Helical" evidence="1">
    <location>
        <begin position="47"/>
        <end position="74"/>
    </location>
</feature>
<keyword evidence="1" id="KW-1133">Transmembrane helix</keyword>
<keyword evidence="1" id="KW-0472">Membrane</keyword>
<reference evidence="2 3" key="1">
    <citation type="submission" date="2020-08" db="EMBL/GenBank/DDBJ databases">
        <authorList>
            <person name="Liu C."/>
            <person name="Sun Q."/>
        </authorList>
    </citation>
    <scope>NUCLEOTIDE SEQUENCE [LARGE SCALE GENOMIC DNA]</scope>
    <source>
        <strain evidence="2 3">NSJ-61</strain>
    </source>
</reference>
<evidence type="ECO:0000256" key="1">
    <source>
        <dbReference type="SAM" id="Phobius"/>
    </source>
</evidence>
<keyword evidence="3" id="KW-1185">Reference proteome</keyword>
<feature type="transmembrane region" description="Helical" evidence="1">
    <location>
        <begin position="441"/>
        <end position="466"/>
    </location>
</feature>
<evidence type="ECO:0000313" key="3">
    <source>
        <dbReference type="Proteomes" id="UP000515856"/>
    </source>
</evidence>
<feature type="transmembrane region" description="Helical" evidence="1">
    <location>
        <begin position="94"/>
        <end position="114"/>
    </location>
</feature>
<feature type="transmembrane region" description="Helical" evidence="1">
    <location>
        <begin position="169"/>
        <end position="190"/>
    </location>
</feature>
<proteinExistence type="predicted"/>
<feature type="transmembrane region" description="Helical" evidence="1">
    <location>
        <begin position="227"/>
        <end position="250"/>
    </location>
</feature>
<dbReference type="AlphaFoldDB" id="A0A7G9GN38"/>
<feature type="transmembrane region" description="Helical" evidence="1">
    <location>
        <begin position="135"/>
        <end position="163"/>
    </location>
</feature>
<keyword evidence="1" id="KW-0812">Transmembrane</keyword>